<protein>
    <recommendedName>
        <fullName evidence="11">Seipin</fullName>
    </recommendedName>
</protein>
<evidence type="ECO:0000256" key="5">
    <source>
        <dbReference type="ARBA" id="ARBA00023098"/>
    </source>
</evidence>
<evidence type="ECO:0000256" key="1">
    <source>
        <dbReference type="ARBA" id="ARBA00004477"/>
    </source>
</evidence>
<dbReference type="GO" id="GO:0005789">
    <property type="term" value="C:endoplasmic reticulum membrane"/>
    <property type="evidence" value="ECO:0007669"/>
    <property type="project" value="UniProtKB-SubCell"/>
</dbReference>
<dbReference type="GO" id="GO:0006629">
    <property type="term" value="P:lipid metabolic process"/>
    <property type="evidence" value="ECO:0007669"/>
    <property type="project" value="UniProtKB-KW"/>
</dbReference>
<keyword evidence="2 8" id="KW-0812">Transmembrane</keyword>
<proteinExistence type="predicted"/>
<keyword evidence="6 8" id="KW-0472">Membrane</keyword>
<dbReference type="PANTHER" id="PTHR21212">
    <property type="entry name" value="BERNARDINELLI-SEIP CONGENITAL LIPODYSTROPHY 2 HOMOLOG BSCL2 PROTEIN"/>
    <property type="match status" value="1"/>
</dbReference>
<dbReference type="CDD" id="cd23995">
    <property type="entry name" value="Seipin_BSCL2_like"/>
    <property type="match status" value="1"/>
</dbReference>
<keyword evidence="4 8" id="KW-1133">Transmembrane helix</keyword>
<reference evidence="9 10" key="1">
    <citation type="journal article" date="2023" name="G3 (Bethesda)">
        <title>A chromosome-length genome assembly and annotation of blackberry (Rubus argutus, cv. 'Hillquist').</title>
        <authorList>
            <person name="Bruna T."/>
            <person name="Aryal R."/>
            <person name="Dudchenko O."/>
            <person name="Sargent D.J."/>
            <person name="Mead D."/>
            <person name="Buti M."/>
            <person name="Cavallini A."/>
            <person name="Hytonen T."/>
            <person name="Andres J."/>
            <person name="Pham M."/>
            <person name="Weisz D."/>
            <person name="Mascagni F."/>
            <person name="Usai G."/>
            <person name="Natali L."/>
            <person name="Bassil N."/>
            <person name="Fernandez G.E."/>
            <person name="Lomsadze A."/>
            <person name="Armour M."/>
            <person name="Olukolu B."/>
            <person name="Poorten T."/>
            <person name="Britton C."/>
            <person name="Davik J."/>
            <person name="Ashrafi H."/>
            <person name="Aiden E.L."/>
            <person name="Borodovsky M."/>
            <person name="Worthington M."/>
        </authorList>
    </citation>
    <scope>NUCLEOTIDE SEQUENCE [LARGE SCALE GENOMIC DNA]</scope>
    <source>
        <strain evidence="9">PI 553951</strain>
    </source>
</reference>
<accession>A0AAW1VR24</accession>
<evidence type="ECO:0000256" key="2">
    <source>
        <dbReference type="ARBA" id="ARBA00022692"/>
    </source>
</evidence>
<comment type="caution">
    <text evidence="9">The sequence shown here is derived from an EMBL/GenBank/DDBJ whole genome shotgun (WGS) entry which is preliminary data.</text>
</comment>
<keyword evidence="5" id="KW-0443">Lipid metabolism</keyword>
<keyword evidence="10" id="KW-1185">Reference proteome</keyword>
<feature type="transmembrane region" description="Helical" evidence="8">
    <location>
        <begin position="210"/>
        <end position="243"/>
    </location>
</feature>
<organism evidence="9 10">
    <name type="scientific">Rubus argutus</name>
    <name type="common">Southern blackberry</name>
    <dbReference type="NCBI Taxonomy" id="59490"/>
    <lineage>
        <taxon>Eukaryota</taxon>
        <taxon>Viridiplantae</taxon>
        <taxon>Streptophyta</taxon>
        <taxon>Embryophyta</taxon>
        <taxon>Tracheophyta</taxon>
        <taxon>Spermatophyta</taxon>
        <taxon>Magnoliopsida</taxon>
        <taxon>eudicotyledons</taxon>
        <taxon>Gunneridae</taxon>
        <taxon>Pentapetalae</taxon>
        <taxon>rosids</taxon>
        <taxon>fabids</taxon>
        <taxon>Rosales</taxon>
        <taxon>Rosaceae</taxon>
        <taxon>Rosoideae</taxon>
        <taxon>Rosoideae incertae sedis</taxon>
        <taxon>Rubus</taxon>
    </lineage>
</organism>
<dbReference type="InterPro" id="IPR009617">
    <property type="entry name" value="Seipin"/>
</dbReference>
<evidence type="ECO:0008006" key="11">
    <source>
        <dbReference type="Google" id="ProtNLM"/>
    </source>
</evidence>
<dbReference type="PANTHER" id="PTHR21212:SF6">
    <property type="entry name" value="SEIPIN-2-LIKE"/>
    <property type="match status" value="1"/>
</dbReference>
<dbReference type="GO" id="GO:0140042">
    <property type="term" value="P:lipid droplet formation"/>
    <property type="evidence" value="ECO:0007669"/>
    <property type="project" value="UniProtKB-ARBA"/>
</dbReference>
<comment type="subcellular location">
    <subcellularLocation>
        <location evidence="1">Endoplasmic reticulum membrane</location>
        <topology evidence="1">Multi-pass membrane protein</topology>
    </subcellularLocation>
</comment>
<evidence type="ECO:0000313" key="10">
    <source>
        <dbReference type="Proteomes" id="UP001457282"/>
    </source>
</evidence>
<feature type="region of interest" description="Disordered" evidence="7">
    <location>
        <begin position="1"/>
        <end position="29"/>
    </location>
</feature>
<keyword evidence="3" id="KW-0256">Endoplasmic reticulum</keyword>
<evidence type="ECO:0000256" key="4">
    <source>
        <dbReference type="ARBA" id="ARBA00022989"/>
    </source>
</evidence>
<evidence type="ECO:0000256" key="8">
    <source>
        <dbReference type="SAM" id="Phobius"/>
    </source>
</evidence>
<dbReference type="Proteomes" id="UP001457282">
    <property type="component" value="Unassembled WGS sequence"/>
</dbReference>
<gene>
    <name evidence="9" type="ORF">M0R45_002392</name>
</gene>
<name>A0AAW1VR24_RUBAR</name>
<evidence type="ECO:0000313" key="9">
    <source>
        <dbReference type="EMBL" id="KAK9907147.1"/>
    </source>
</evidence>
<feature type="transmembrane region" description="Helical" evidence="8">
    <location>
        <begin position="420"/>
        <end position="440"/>
    </location>
</feature>
<feature type="transmembrane region" description="Helical" evidence="8">
    <location>
        <begin position="185"/>
        <end position="204"/>
    </location>
</feature>
<dbReference type="AlphaFoldDB" id="A0AAW1VR24"/>
<sequence length="467" mass="52386">MEDSQTLAAHDLADNGDQGFSRTQDGGFEPKCDAESQRLFHMLKCYMLKLALDGADKVFKDQRTLNSCISVFDCLAGQASDHGEVRRCGLDSTQVCEEIAVEERRDEAISPPSEEIERVCRKSANPLLRHHLSRNFVNVPQADFNLAWWANFSHSQFGCPIFPSWLLLRPFQTLGHIRGYLVEKLLRLWSATFTSVISAVSGGLGTQKSLVVIVGLALFRSIYVCSMLLGILASGFVLSGFMMRHLVEKPIKTVETLNFDYTKPSPVALVPLMSSGVGVIPYNHKLQMTVSLTVPESEYNHKLGVFQVRVEFLSANGKVTASSSYPCMLRFKSRPIHYMQTFLRSAPLIVGLQSETQVLNIKISAHTEGLEPTACLKVILEQRAEFHSGEGIPQIYAGLLLLQSELPQLKRLVWYWRRTIFVWTSFVSFLAELVFILAFFGPKIVPRGRPEKIKKATNSIIFGHQSR</sequence>
<evidence type="ECO:0000256" key="3">
    <source>
        <dbReference type="ARBA" id="ARBA00022824"/>
    </source>
</evidence>
<dbReference type="EMBL" id="JBEDUW010000037">
    <property type="protein sequence ID" value="KAK9907147.1"/>
    <property type="molecule type" value="Genomic_DNA"/>
</dbReference>
<dbReference type="Pfam" id="PF06775">
    <property type="entry name" value="Seipin"/>
    <property type="match status" value="1"/>
</dbReference>
<evidence type="ECO:0000256" key="6">
    <source>
        <dbReference type="ARBA" id="ARBA00023136"/>
    </source>
</evidence>
<evidence type="ECO:0000256" key="7">
    <source>
        <dbReference type="SAM" id="MobiDB-lite"/>
    </source>
</evidence>